<evidence type="ECO:0000256" key="1">
    <source>
        <dbReference type="SAM" id="MobiDB-lite"/>
    </source>
</evidence>
<dbReference type="GeneID" id="115731974"/>
<dbReference type="GO" id="GO:0009631">
    <property type="term" value="P:cold acclimation"/>
    <property type="evidence" value="ECO:0007669"/>
    <property type="project" value="TreeGrafter"/>
</dbReference>
<feature type="compositionally biased region" description="Basic and acidic residues" evidence="1">
    <location>
        <begin position="59"/>
        <end position="86"/>
    </location>
</feature>
<proteinExistence type="predicted"/>
<feature type="compositionally biased region" description="Basic and acidic residues" evidence="1">
    <location>
        <begin position="1"/>
        <end position="24"/>
    </location>
</feature>
<name>A0A8B8N7W2_9MYRT</name>
<evidence type="ECO:0000313" key="2">
    <source>
        <dbReference type="Proteomes" id="UP000827889"/>
    </source>
</evidence>
<reference evidence="3" key="1">
    <citation type="submission" date="2025-08" db="UniProtKB">
        <authorList>
            <consortium name="RefSeq"/>
        </authorList>
    </citation>
    <scope>IDENTIFICATION</scope>
    <source>
        <tissue evidence="3">Leaf</tissue>
    </source>
</reference>
<accession>A0A8B8N7W2</accession>
<feature type="compositionally biased region" description="Basic and acidic residues" evidence="1">
    <location>
        <begin position="141"/>
        <end position="157"/>
    </location>
</feature>
<dbReference type="AlphaFoldDB" id="A0A8B8N7W2"/>
<evidence type="ECO:0000313" key="3">
    <source>
        <dbReference type="RefSeq" id="XP_030518500.2"/>
    </source>
</evidence>
<sequence length="261" mass="28271">MASEQIHRRDHIDNNNNDVERDLVPKMTSHYESLAEKAKDPAITIVGGKDAPTETTAPKTEHDSPSKMADKRGGDGHGHGDTGGKVKEKVVQGAREGYEAVKETVAKAKDYTVEAGHKAAEVAAKPLVAAKDATAAVGDRAKEATAAKTEQMERERQGTWASEQRGTKTMDEILQEPAEYQDKENRAIVEAEVDRMRNQGKQGKLGGILGAIGETLVEIAQSTKDMVLGKDHRRGKPENAVVYDLGYGGKRPEHDAQGPEQ</sequence>
<organism evidence="2 3">
    <name type="scientific">Rhodamnia argentea</name>
    <dbReference type="NCBI Taxonomy" id="178133"/>
    <lineage>
        <taxon>Eukaryota</taxon>
        <taxon>Viridiplantae</taxon>
        <taxon>Streptophyta</taxon>
        <taxon>Embryophyta</taxon>
        <taxon>Tracheophyta</taxon>
        <taxon>Spermatophyta</taxon>
        <taxon>Magnoliopsida</taxon>
        <taxon>eudicotyledons</taxon>
        <taxon>Gunneridae</taxon>
        <taxon>Pentapetalae</taxon>
        <taxon>rosids</taxon>
        <taxon>malvids</taxon>
        <taxon>Myrtales</taxon>
        <taxon>Myrtaceae</taxon>
        <taxon>Myrtoideae</taxon>
        <taxon>Myrteae</taxon>
        <taxon>Australasian group</taxon>
        <taxon>Rhodamnia</taxon>
    </lineage>
</organism>
<gene>
    <name evidence="3" type="primary">LOC115731974</name>
</gene>
<dbReference type="GO" id="GO:0005829">
    <property type="term" value="C:cytosol"/>
    <property type="evidence" value="ECO:0007669"/>
    <property type="project" value="TreeGrafter"/>
</dbReference>
<keyword evidence="2" id="KW-1185">Reference proteome</keyword>
<dbReference type="PANTHER" id="PTHR47877:SF3">
    <property type="entry name" value="LATE EMBRYOGENESIS ABUNDANT DOMAIN-CONTAINING PROTEIN _ LEA DOMAIN-CONTAINING PROTEIN"/>
    <property type="match status" value="1"/>
</dbReference>
<dbReference type="RefSeq" id="XP_030518500.2">
    <property type="nucleotide sequence ID" value="XM_030662640.2"/>
</dbReference>
<dbReference type="KEGG" id="rarg:115731974"/>
<dbReference type="PANTHER" id="PTHR47877">
    <property type="entry name" value="LATE EMBRYOGENESIS ABUNDANT DOMAIN-CONTAINING PROTEIN / LEA DOMAIN-CONTAINING PROTEIN"/>
    <property type="match status" value="1"/>
</dbReference>
<dbReference type="Proteomes" id="UP000827889">
    <property type="component" value="Chromosome 10"/>
</dbReference>
<protein>
    <submittedName>
        <fullName evidence="3">Seed biotin-containing protein SBP65-like</fullName>
    </submittedName>
</protein>
<feature type="region of interest" description="Disordered" evidence="1">
    <location>
        <begin position="141"/>
        <end position="168"/>
    </location>
</feature>
<feature type="region of interest" description="Disordered" evidence="1">
    <location>
        <begin position="1"/>
        <end position="86"/>
    </location>
</feature>